<sequence>MSATIYLRGSIVAVLSLLAATARAQTAPPPNTAGGSAAQATASKGSTDIVKDQFAAAGARDQKDGMAGNVQAGGILTSGNSRALAATIAGQYRYRQDIHQISAAAAGNYGEAAKTGEAVAQTVGNVQGLVRYDLFFAEHWSAFLQVGARRDRFQGLDLRLNIDPGVSYYFLEDQKHRFWVEAGYDFQYDIRRTEQLADAKLADPTGDYPRTKGRHSGRLFVGYDNQLNAFVNFTTGVEYLQPFDPTRAWRLTWNNQLKSAISDQFSLATTFTLRYDHDPLPGVKDTDTITSVAIIYTFK</sequence>
<accession>A0ABZ2LQ48</accession>
<dbReference type="EMBL" id="CP089984">
    <property type="protein sequence ID" value="WXB13023.1"/>
    <property type="molecule type" value="Genomic_DNA"/>
</dbReference>
<keyword evidence="4" id="KW-1185">Reference proteome</keyword>
<feature type="region of interest" description="Disordered" evidence="1">
    <location>
        <begin position="25"/>
        <end position="44"/>
    </location>
</feature>
<protein>
    <submittedName>
        <fullName evidence="3">DUF481 domain-containing protein</fullName>
    </submittedName>
</protein>
<evidence type="ECO:0000313" key="3">
    <source>
        <dbReference type="EMBL" id="WXB13023.1"/>
    </source>
</evidence>
<dbReference type="Proteomes" id="UP001370348">
    <property type="component" value="Chromosome"/>
</dbReference>
<dbReference type="Pfam" id="PF04338">
    <property type="entry name" value="DUF481"/>
    <property type="match status" value="1"/>
</dbReference>
<feature type="chain" id="PRO_5046449576" evidence="2">
    <location>
        <begin position="25"/>
        <end position="299"/>
    </location>
</feature>
<gene>
    <name evidence="3" type="ORF">LZC94_34875</name>
</gene>
<evidence type="ECO:0000256" key="2">
    <source>
        <dbReference type="SAM" id="SignalP"/>
    </source>
</evidence>
<evidence type="ECO:0000313" key="4">
    <source>
        <dbReference type="Proteomes" id="UP001370348"/>
    </source>
</evidence>
<dbReference type="InterPro" id="IPR007433">
    <property type="entry name" value="DUF481"/>
</dbReference>
<proteinExistence type="predicted"/>
<keyword evidence="2" id="KW-0732">Signal</keyword>
<evidence type="ECO:0000256" key="1">
    <source>
        <dbReference type="SAM" id="MobiDB-lite"/>
    </source>
</evidence>
<name>A0ABZ2LQ48_9BACT</name>
<organism evidence="3 4">
    <name type="scientific">Pendulispora albinea</name>
    <dbReference type="NCBI Taxonomy" id="2741071"/>
    <lineage>
        <taxon>Bacteria</taxon>
        <taxon>Pseudomonadati</taxon>
        <taxon>Myxococcota</taxon>
        <taxon>Myxococcia</taxon>
        <taxon>Myxococcales</taxon>
        <taxon>Sorangiineae</taxon>
        <taxon>Pendulisporaceae</taxon>
        <taxon>Pendulispora</taxon>
    </lineage>
</organism>
<dbReference type="RefSeq" id="WP_394822642.1">
    <property type="nucleotide sequence ID" value="NZ_CP089984.1"/>
</dbReference>
<feature type="signal peptide" evidence="2">
    <location>
        <begin position="1"/>
        <end position="24"/>
    </location>
</feature>
<reference evidence="3 4" key="1">
    <citation type="submission" date="2021-12" db="EMBL/GenBank/DDBJ databases">
        <title>Discovery of the Pendulisporaceae a myxobacterial family with distinct sporulation behavior and unique specialized metabolism.</title>
        <authorList>
            <person name="Garcia R."/>
            <person name="Popoff A."/>
            <person name="Bader C.D."/>
            <person name="Loehr J."/>
            <person name="Walesch S."/>
            <person name="Walt C."/>
            <person name="Boldt J."/>
            <person name="Bunk B."/>
            <person name="Haeckl F.J.F.P.J."/>
            <person name="Gunesch A.P."/>
            <person name="Birkelbach J."/>
            <person name="Nuebel U."/>
            <person name="Pietschmann T."/>
            <person name="Bach T."/>
            <person name="Mueller R."/>
        </authorList>
    </citation>
    <scope>NUCLEOTIDE SEQUENCE [LARGE SCALE GENOMIC DNA]</scope>
    <source>
        <strain evidence="3 4">MSr11954</strain>
    </source>
</reference>